<feature type="compositionally biased region" description="Polar residues" evidence="1">
    <location>
        <begin position="561"/>
        <end position="575"/>
    </location>
</feature>
<feature type="compositionally biased region" description="Pro residues" evidence="1">
    <location>
        <begin position="1084"/>
        <end position="1109"/>
    </location>
</feature>
<feature type="region of interest" description="Disordered" evidence="1">
    <location>
        <begin position="561"/>
        <end position="1052"/>
    </location>
</feature>
<feature type="region of interest" description="Disordered" evidence="1">
    <location>
        <begin position="1263"/>
        <end position="1299"/>
    </location>
</feature>
<dbReference type="SUPFAM" id="SSF55073">
    <property type="entry name" value="Nucleotide cyclase"/>
    <property type="match status" value="1"/>
</dbReference>
<proteinExistence type="predicted"/>
<accession>A0ABV9SFY0</accession>
<feature type="compositionally biased region" description="Low complexity" evidence="1">
    <location>
        <begin position="940"/>
        <end position="969"/>
    </location>
</feature>
<feature type="compositionally biased region" description="Polar residues" evidence="1">
    <location>
        <begin position="759"/>
        <end position="772"/>
    </location>
</feature>
<evidence type="ECO:0000313" key="2">
    <source>
        <dbReference type="EMBL" id="MFC4858241.1"/>
    </source>
</evidence>
<feature type="compositionally biased region" description="Gly residues" evidence="1">
    <location>
        <begin position="1035"/>
        <end position="1045"/>
    </location>
</feature>
<reference evidence="3" key="1">
    <citation type="journal article" date="2019" name="Int. J. Syst. Evol. Microbiol.">
        <title>The Global Catalogue of Microorganisms (GCM) 10K type strain sequencing project: providing services to taxonomists for standard genome sequencing and annotation.</title>
        <authorList>
            <consortium name="The Broad Institute Genomics Platform"/>
            <consortium name="The Broad Institute Genome Sequencing Center for Infectious Disease"/>
            <person name="Wu L."/>
            <person name="Ma J."/>
        </authorList>
    </citation>
    <scope>NUCLEOTIDE SEQUENCE [LARGE SCALE GENOMIC DNA]</scope>
    <source>
        <strain evidence="3">ZS-22-S1</strain>
    </source>
</reference>
<feature type="compositionally biased region" description="Low complexity" evidence="1">
    <location>
        <begin position="603"/>
        <end position="615"/>
    </location>
</feature>
<dbReference type="InterPro" id="IPR029787">
    <property type="entry name" value="Nucleotide_cyclase"/>
</dbReference>
<evidence type="ECO:0000313" key="3">
    <source>
        <dbReference type="Proteomes" id="UP001595859"/>
    </source>
</evidence>
<evidence type="ECO:0000256" key="1">
    <source>
        <dbReference type="SAM" id="MobiDB-lite"/>
    </source>
</evidence>
<feature type="compositionally biased region" description="Basic and acidic residues" evidence="1">
    <location>
        <begin position="644"/>
        <end position="656"/>
    </location>
</feature>
<feature type="compositionally biased region" description="Low complexity" evidence="1">
    <location>
        <begin position="876"/>
        <end position="893"/>
    </location>
</feature>
<feature type="compositionally biased region" description="Pro residues" evidence="1">
    <location>
        <begin position="660"/>
        <end position="673"/>
    </location>
</feature>
<feature type="region of interest" description="Disordered" evidence="1">
    <location>
        <begin position="1214"/>
        <end position="1247"/>
    </location>
</feature>
<feature type="region of interest" description="Disordered" evidence="1">
    <location>
        <begin position="1067"/>
        <end position="1197"/>
    </location>
</feature>
<dbReference type="RefSeq" id="WP_378060583.1">
    <property type="nucleotide sequence ID" value="NZ_JBHSIS010000022.1"/>
</dbReference>
<gene>
    <name evidence="2" type="ORF">ACFPCV_32495</name>
</gene>
<dbReference type="InterPro" id="IPR043128">
    <property type="entry name" value="Rev_trsase/Diguanyl_cyclase"/>
</dbReference>
<evidence type="ECO:0008006" key="4">
    <source>
        <dbReference type="Google" id="ProtNLM"/>
    </source>
</evidence>
<comment type="caution">
    <text evidence="2">The sequence shown here is derived from an EMBL/GenBank/DDBJ whole genome shotgun (WGS) entry which is preliminary data.</text>
</comment>
<feature type="compositionally biased region" description="Low complexity" evidence="1">
    <location>
        <begin position="847"/>
        <end position="857"/>
    </location>
</feature>
<dbReference type="Gene3D" id="3.30.70.270">
    <property type="match status" value="1"/>
</dbReference>
<protein>
    <recommendedName>
        <fullName evidence="4">GGDEF domain-containing protein</fullName>
    </recommendedName>
</protein>
<name>A0ABV9SFY0_9PSEU</name>
<feature type="compositionally biased region" description="Low complexity" evidence="1">
    <location>
        <begin position="805"/>
        <end position="819"/>
    </location>
</feature>
<dbReference type="Proteomes" id="UP001595859">
    <property type="component" value="Unassembled WGS sequence"/>
</dbReference>
<organism evidence="2 3">
    <name type="scientific">Actinophytocola glycyrrhizae</name>
    <dbReference type="NCBI Taxonomy" id="2044873"/>
    <lineage>
        <taxon>Bacteria</taxon>
        <taxon>Bacillati</taxon>
        <taxon>Actinomycetota</taxon>
        <taxon>Actinomycetes</taxon>
        <taxon>Pseudonocardiales</taxon>
        <taxon>Pseudonocardiaceae</taxon>
    </lineage>
</organism>
<keyword evidence="3" id="KW-1185">Reference proteome</keyword>
<dbReference type="EMBL" id="JBHSIS010000022">
    <property type="protein sequence ID" value="MFC4858241.1"/>
    <property type="molecule type" value="Genomic_DNA"/>
</dbReference>
<sequence>MAAAWNDLPATGGLHECAALVSSAEALRVSAPELSVQLARRALLVGATDASAGTTNIGEATDLSMRAQALLASGLVRISQHAKAVEPGFAALALAESGGVSDVAAQVRIDLAACAQQVGEPLLGGAILRPVLEAPHTPPSLRAAALGRLVGCVGHVARRDDVEDALAEADRLLAADDTISTDVRRMERARLAVRSASYHRWYGDTEDAVTSAREGLNLLTRLRTDLRSESDRLRARLSLELVCGLLDEGESREAEHAAHPTVDEPVRATSAASVGRLMLALASRVYLPSGQIDRGRHLLDQAAWLAERHALDGLRADALTEVSRLDEQAGRAAAALEAMRTARAAEHRRMRAMSRAARHVLVEVGANHGVRDTTQQSVAALMRQLAHPAGLPAAVAPPAQVAQAKPVRDPQTVPAAPELAGTIAMDDEGTRLLDREALFRRLRSGERPVALTLVRFEQNHDGDKAADRGPDTGTMAGLADKVRDMAPDNAEVARSDGGELAVLLPATTRDQAEEFAATIRESDWVGAGGKDMNISTGVVQTDQPTTDAADILTAARDALTPAQTSPDAPPLTNTPAAPRSALSEETPTTPLTHPRPGDQTTQTGRSILSSLSITSGSGGRRRAGEEQPPGATSRRPAEPAEAPRWTRAERRAHREATQPITPPPADRPAPPEEPGQGKRAATPTRPPFSETHTAEPAAATNRPGLPTRHGRPPHHETASQANNENQHSSDVRDPATPNAADPSASMSAPTNAEDPGTPEVSTRPATRHSPTTADPAGEAGATAGPDASNAAEPAALGRRAKRHSSAAGSAESADSAAGSSGSGAGEPGASDVAGRSASRHSPTTDPAGEAGSAAGAGVPRAGEPDSLSRWAKRHASATGAAEEAGNTAGSSGSVAGEPGASDVAGRSASRHSPTTDPAGVGVPGAGEPDSLSRWAKRHASATGAAGDAGSAAGPDVSGAAEPGAPGVAGRSAVPGSGDAAEGRDLPRHSAGGESASAESASGTSGGSSADDATSGMAVTWDSGDGGVSSGLAGLSSGGILRGSGAGAASSYEETKAELARMMSALNAKSLAARGNNGARRSPDPEPPAPPEPPRPPTPEPRPAVEPEPPAEPERATAPEPEPGRTAAPGQRSGLMAAFDALTGPVPGLQAAFDDAPELPARKPAQSWAELRSAATVESPADDLFGAEADDTPKPRSSLRDAFAEFGVAEKKVTEPVKETVQETTYDESIGPRPRPAGPLRRGEKSSATIASLLTEALAAYQSTAEDVESDGAPERFGSFAGDDPERGRPGASGRHRSTE</sequence>
<feature type="compositionally biased region" description="Low complexity" evidence="1">
    <location>
        <begin position="989"/>
        <end position="1015"/>
    </location>
</feature>